<feature type="compositionally biased region" description="Pro residues" evidence="1">
    <location>
        <begin position="495"/>
        <end position="504"/>
    </location>
</feature>
<feature type="compositionally biased region" description="Basic residues" evidence="1">
    <location>
        <begin position="405"/>
        <end position="414"/>
    </location>
</feature>
<feature type="chain" id="PRO_5047477382" evidence="2">
    <location>
        <begin position="23"/>
        <end position="905"/>
    </location>
</feature>
<feature type="compositionally biased region" description="Basic residues" evidence="1">
    <location>
        <begin position="439"/>
        <end position="454"/>
    </location>
</feature>
<feature type="compositionally biased region" description="Basic and acidic residues" evidence="1">
    <location>
        <begin position="421"/>
        <end position="438"/>
    </location>
</feature>
<evidence type="ECO:0000256" key="2">
    <source>
        <dbReference type="SAM" id="SignalP"/>
    </source>
</evidence>
<feature type="compositionally biased region" description="Basic and acidic residues" evidence="1">
    <location>
        <begin position="456"/>
        <end position="491"/>
    </location>
</feature>
<evidence type="ECO:0000313" key="3">
    <source>
        <dbReference type="EMBL" id="CAH3171147.1"/>
    </source>
</evidence>
<reference evidence="3 4" key="1">
    <citation type="submission" date="2022-05" db="EMBL/GenBank/DDBJ databases">
        <authorList>
            <consortium name="Genoscope - CEA"/>
            <person name="William W."/>
        </authorList>
    </citation>
    <scope>NUCLEOTIDE SEQUENCE [LARGE SCALE GENOMIC DNA]</scope>
</reference>
<evidence type="ECO:0000313" key="4">
    <source>
        <dbReference type="Proteomes" id="UP001159405"/>
    </source>
</evidence>
<accession>A0ABN8QX94</accession>
<feature type="region of interest" description="Disordered" evidence="1">
    <location>
        <begin position="777"/>
        <end position="803"/>
    </location>
</feature>
<feature type="compositionally biased region" description="Polar residues" evidence="1">
    <location>
        <begin position="781"/>
        <end position="798"/>
    </location>
</feature>
<feature type="compositionally biased region" description="Basic and acidic residues" evidence="1">
    <location>
        <begin position="383"/>
        <end position="404"/>
    </location>
</feature>
<evidence type="ECO:0000256" key="1">
    <source>
        <dbReference type="SAM" id="MobiDB-lite"/>
    </source>
</evidence>
<feature type="region of interest" description="Disordered" evidence="1">
    <location>
        <begin position="303"/>
        <end position="546"/>
    </location>
</feature>
<gene>
    <name evidence="3" type="ORF">PLOB_00011626</name>
</gene>
<feature type="compositionally biased region" description="Low complexity" evidence="1">
    <location>
        <begin position="367"/>
        <end position="377"/>
    </location>
</feature>
<dbReference type="Proteomes" id="UP001159405">
    <property type="component" value="Unassembled WGS sequence"/>
</dbReference>
<sequence length="905" mass="102086">MTFRHFHWLILGIAFLIESGQMKDVFGMPWRLFMGGSNLCFDFGSSPGPQEIHREYIAYEVLFSDETSLIANTSYCNLDVWIDGSKGILLHGRDKGSFHKIDARLKIENPEFFKIYINRELQAWFDHRSRVNLTMLISCPNRKLMRCIQFQEGKELLPLQRRLLSVGTDDLYLHRNPNKGPQPLQTVIMLIAGVVLLVIAGSLCSVCNKDRDNLSESGKRAQILSYHERLPSQYESMPREQKVQQETVLETNDDVVVERAERIESLNVENHVALYDELTVSVQHVAPQSVEDETFEGVNHVPDNEHQEQRSEHNVQSSEKHVQSSEKHLSSSEQNVQSSAQHVSSSEQHAQGSVQHVPGGALGIPPSVQSSVQHVSSTAVNHMTEDEKKKRSSKHEHDQEEHKGRFWKRTRSSKKSAASTDTKRTSDTVLRAEEEQKHHDRRSKKGSKEHKGKAGKPNERKSSSESEERKPSDEHRTERPREKTPTLDRHSRGLPTPPLPPAPPGSHGHTLPDRPLPERQSSAPDGTGLEEDNNYEIVEKRKTRSVENIDLATDEKYDAVRIEVEKPRTVRSAVESINVERPDSWRGSDIYEIVEETSQAEDLYDEVENNKKENSEKDEDEDPEDPYSRIKKLKEMEVLENLELYEEVDTKPEIEVTSPDQVVVNIDKESIRNRCKSDTAGLQKPSNEFIRRCHTIDVVRERQGVDASSEGKVSNALVDYLYAKVDLSKKKKRLAESHTGEEWSDDNPPPLPPVYISSKQIQIEMGTVEGAEDSLYDEVAPSSSDNTPLLNNDLSVPDTSADEDKRLSAASGYYELVEVKHEVPTVDGNYTGIVDEGPRPKSNSSGRAEPVHVDSSSTLACASSAVIDCNGTVEGEDEDGAPHYEIVTPRRTEKKVSKTTHVAWI</sequence>
<keyword evidence="4" id="KW-1185">Reference proteome</keyword>
<feature type="region of interest" description="Disordered" evidence="1">
    <location>
        <begin position="828"/>
        <end position="851"/>
    </location>
</feature>
<keyword evidence="2" id="KW-0732">Signal</keyword>
<feature type="compositionally biased region" description="Polar residues" evidence="1">
    <location>
        <begin position="331"/>
        <end position="354"/>
    </location>
</feature>
<protein>
    <submittedName>
        <fullName evidence="3">Uncharacterized protein</fullName>
    </submittedName>
</protein>
<proteinExistence type="predicted"/>
<organism evidence="3 4">
    <name type="scientific">Porites lobata</name>
    <dbReference type="NCBI Taxonomy" id="104759"/>
    <lineage>
        <taxon>Eukaryota</taxon>
        <taxon>Metazoa</taxon>
        <taxon>Cnidaria</taxon>
        <taxon>Anthozoa</taxon>
        <taxon>Hexacorallia</taxon>
        <taxon>Scleractinia</taxon>
        <taxon>Fungiina</taxon>
        <taxon>Poritidae</taxon>
        <taxon>Porites</taxon>
    </lineage>
</organism>
<feature type="compositionally biased region" description="Acidic residues" evidence="1">
    <location>
        <begin position="596"/>
        <end position="607"/>
    </location>
</feature>
<dbReference type="EMBL" id="CALNXK010000161">
    <property type="protein sequence ID" value="CAH3171147.1"/>
    <property type="molecule type" value="Genomic_DNA"/>
</dbReference>
<feature type="region of interest" description="Disordered" evidence="1">
    <location>
        <begin position="596"/>
        <end position="630"/>
    </location>
</feature>
<feature type="compositionally biased region" description="Acidic residues" evidence="1">
    <location>
        <begin position="616"/>
        <end position="625"/>
    </location>
</feature>
<comment type="caution">
    <text evidence="3">The sequence shown here is derived from an EMBL/GenBank/DDBJ whole genome shotgun (WGS) entry which is preliminary data.</text>
</comment>
<name>A0ABN8QX94_9CNID</name>
<feature type="compositionally biased region" description="Basic and acidic residues" evidence="1">
    <location>
        <begin position="537"/>
        <end position="546"/>
    </location>
</feature>
<feature type="compositionally biased region" description="Basic and acidic residues" evidence="1">
    <location>
        <begin position="303"/>
        <end position="330"/>
    </location>
</feature>
<feature type="signal peptide" evidence="2">
    <location>
        <begin position="1"/>
        <end position="22"/>
    </location>
</feature>